<dbReference type="SUPFAM" id="SSF53756">
    <property type="entry name" value="UDP-Glycosyltransferase/glycogen phosphorylase"/>
    <property type="match status" value="1"/>
</dbReference>
<evidence type="ECO:0000259" key="1">
    <source>
        <dbReference type="Pfam" id="PF13439"/>
    </source>
</evidence>
<dbReference type="OrthoDB" id="7847955at2"/>
<proteinExistence type="predicted"/>
<dbReference type="InterPro" id="IPR050194">
    <property type="entry name" value="Glycosyltransferase_grp1"/>
</dbReference>
<comment type="caution">
    <text evidence="2">The sequence shown here is derived from an EMBL/GenBank/DDBJ whole genome shotgun (WGS) entry which is preliminary data.</text>
</comment>
<dbReference type="EMBL" id="VCMV01000025">
    <property type="protein sequence ID" value="KAB0266023.1"/>
    <property type="molecule type" value="Genomic_DNA"/>
</dbReference>
<keyword evidence="2" id="KW-0808">Transferase</keyword>
<dbReference type="PANTHER" id="PTHR45947">
    <property type="entry name" value="SULFOQUINOVOSYL TRANSFERASE SQD2"/>
    <property type="match status" value="1"/>
</dbReference>
<dbReference type="PANTHER" id="PTHR45947:SF3">
    <property type="entry name" value="SULFOQUINOVOSYL TRANSFERASE SQD2"/>
    <property type="match status" value="1"/>
</dbReference>
<dbReference type="GO" id="GO:0016757">
    <property type="term" value="F:glycosyltransferase activity"/>
    <property type="evidence" value="ECO:0007669"/>
    <property type="project" value="TreeGrafter"/>
</dbReference>
<sequence>MTTDTVGGVWQYALDLAEGLRRREFLFTLAVLGPPPSADQLAMARMTGVELVMTGLPLDWTAKSPDEVERGGKVIAALAAEKRADIVHLNSAALAAGARYGAPVVAVCHSCVATWWQAVRSGPMPQEFVWRTELVRRGYETADLLLAPTTAFARMTVQVYGLSKSPLLVPNGRRPSRHIAQRDLEPFAFTAGRLWDEGKNLRTLDRAAARLPTRVLAAGAVEGPNGARIDLRHVEALGRLSDDEVAQYLAGRPVFVSTARYEPFGLAALEAAQAGCALVLSDIPTFRELWGGAAMFVPAEDDEAVAHAIAHLFQEPTVRIRLGDASQERARSYGSEATSARIVAAYRSLLGARAESSSFEDAAL</sequence>
<feature type="domain" description="Glycosyltransferase subfamily 4-like N-terminal" evidence="1">
    <location>
        <begin position="6"/>
        <end position="172"/>
    </location>
</feature>
<dbReference type="InterPro" id="IPR028098">
    <property type="entry name" value="Glyco_trans_4-like_N"/>
</dbReference>
<reference evidence="2 3" key="1">
    <citation type="journal article" date="2019" name="Microorganisms">
        <title>Genome Insights into the Novel Species Microvirga brassicacearum, a Rapeseed Endophyte with Biotechnological Potential.</title>
        <authorList>
            <person name="Jimenez-Gomez A."/>
            <person name="Saati-Santamaria Z."/>
            <person name="Igual J.M."/>
            <person name="Rivas R."/>
            <person name="Mateos P.F."/>
            <person name="Garcia-Fraile P."/>
        </authorList>
    </citation>
    <scope>NUCLEOTIDE SEQUENCE [LARGE SCALE GENOMIC DNA]</scope>
    <source>
        <strain evidence="2 3">CDVBN77</strain>
    </source>
</reference>
<organism evidence="2 3">
    <name type="scientific">Microvirga brassicacearum</name>
    <dbReference type="NCBI Taxonomy" id="2580413"/>
    <lineage>
        <taxon>Bacteria</taxon>
        <taxon>Pseudomonadati</taxon>
        <taxon>Pseudomonadota</taxon>
        <taxon>Alphaproteobacteria</taxon>
        <taxon>Hyphomicrobiales</taxon>
        <taxon>Methylobacteriaceae</taxon>
        <taxon>Microvirga</taxon>
    </lineage>
</organism>
<accession>A0A5N3P8F8</accession>
<dbReference type="AlphaFoldDB" id="A0A5N3P8F8"/>
<dbReference type="Pfam" id="PF13439">
    <property type="entry name" value="Glyco_transf_4"/>
    <property type="match status" value="1"/>
</dbReference>
<keyword evidence="3" id="KW-1185">Reference proteome</keyword>
<name>A0A5N3P8F8_9HYPH</name>
<dbReference type="Pfam" id="PF13692">
    <property type="entry name" value="Glyco_trans_1_4"/>
    <property type="match status" value="1"/>
</dbReference>
<evidence type="ECO:0000313" key="3">
    <source>
        <dbReference type="Proteomes" id="UP000325684"/>
    </source>
</evidence>
<dbReference type="CDD" id="cd03801">
    <property type="entry name" value="GT4_PimA-like"/>
    <property type="match status" value="1"/>
</dbReference>
<gene>
    <name evidence="2" type="ORF">FEZ63_15945</name>
</gene>
<evidence type="ECO:0000313" key="2">
    <source>
        <dbReference type="EMBL" id="KAB0266023.1"/>
    </source>
</evidence>
<dbReference type="Gene3D" id="3.40.50.2000">
    <property type="entry name" value="Glycogen Phosphorylase B"/>
    <property type="match status" value="2"/>
</dbReference>
<protein>
    <submittedName>
        <fullName evidence="2">Glycosyltransferase family 4 protein</fullName>
    </submittedName>
</protein>
<dbReference type="Proteomes" id="UP000325684">
    <property type="component" value="Unassembled WGS sequence"/>
</dbReference>